<evidence type="ECO:0000256" key="1">
    <source>
        <dbReference type="SAM" id="SignalP"/>
    </source>
</evidence>
<sequence>MKKIISASLLATTCLGLGARVAYADETNLTITNESAWELHIPMSQTLNQASSNIGELYISGSIEPLKEIAVEATHEGVFKRVDHTDVLAFSLLENATDFTGTTISEAGVSGEEKHPLTISIETADFNAAKAGTYQATLVFTATLQNVSSTK</sequence>
<feature type="chain" id="PRO_5044385007" description="WxL domain-containing protein" evidence="1">
    <location>
        <begin position="25"/>
        <end position="151"/>
    </location>
</feature>
<comment type="caution">
    <text evidence="2">The sequence shown here is derived from an EMBL/GenBank/DDBJ whole genome shotgun (WGS) entry which is preliminary data.</text>
</comment>
<accession>A0A2R8A2R8</accession>
<reference evidence="2 3" key="1">
    <citation type="journal article" date="2018" name="Int. J. Food Microbiol.">
        <title>Growth of Carnobacterium spp. isolated from chilled vacuum-packaged meat under relevant acidic conditions.</title>
        <authorList>
            <person name="Zhang P."/>
            <person name="Badoni M."/>
            <person name="Ganzle M."/>
            <person name="Yang X."/>
        </authorList>
    </citation>
    <scope>NUCLEOTIDE SEQUENCE [LARGE SCALE GENOMIC DNA]</scope>
    <source>
        <strain evidence="2 3">B2</strain>
    </source>
</reference>
<proteinExistence type="predicted"/>
<name>A0A2R8A2R8_CARDV</name>
<organism evidence="2 3">
    <name type="scientific">Carnobacterium divergens</name>
    <name type="common">Lactobacillus divergens</name>
    <dbReference type="NCBI Taxonomy" id="2748"/>
    <lineage>
        <taxon>Bacteria</taxon>
        <taxon>Bacillati</taxon>
        <taxon>Bacillota</taxon>
        <taxon>Bacilli</taxon>
        <taxon>Lactobacillales</taxon>
        <taxon>Carnobacteriaceae</taxon>
        <taxon>Carnobacterium</taxon>
    </lineage>
</organism>
<dbReference type="STRING" id="2748.CDIV41_140201"/>
<dbReference type="EMBL" id="NRPP01000010">
    <property type="protein sequence ID" value="TFJ27451.1"/>
    <property type="molecule type" value="Genomic_DNA"/>
</dbReference>
<protein>
    <recommendedName>
        <fullName evidence="4">WxL domain-containing protein</fullName>
    </recommendedName>
</protein>
<keyword evidence="1" id="KW-0732">Signal</keyword>
<evidence type="ECO:0008006" key="4">
    <source>
        <dbReference type="Google" id="ProtNLM"/>
    </source>
</evidence>
<gene>
    <name evidence="2" type="ORF">CKN69_06270</name>
</gene>
<dbReference type="RefSeq" id="WP_074401627.1">
    <property type="nucleotide sequence ID" value="NZ_CBCPJQ010000005.1"/>
</dbReference>
<evidence type="ECO:0000313" key="3">
    <source>
        <dbReference type="Proteomes" id="UP000297938"/>
    </source>
</evidence>
<evidence type="ECO:0000313" key="2">
    <source>
        <dbReference type="EMBL" id="TFJ27451.1"/>
    </source>
</evidence>
<dbReference type="Proteomes" id="UP000297938">
    <property type="component" value="Unassembled WGS sequence"/>
</dbReference>
<feature type="signal peptide" evidence="1">
    <location>
        <begin position="1"/>
        <end position="24"/>
    </location>
</feature>
<dbReference type="AlphaFoldDB" id="A0A2R8A2R8"/>